<comment type="caution">
    <text evidence="2">The sequence shown here is derived from an EMBL/GenBank/DDBJ whole genome shotgun (WGS) entry which is preliminary data.</text>
</comment>
<dbReference type="SUPFAM" id="SSF53067">
    <property type="entry name" value="Actin-like ATPase domain"/>
    <property type="match status" value="2"/>
</dbReference>
<dbReference type="PANTHER" id="PTHR30005">
    <property type="entry name" value="EXOPOLYPHOSPHATASE"/>
    <property type="match status" value="1"/>
</dbReference>
<reference evidence="2 3" key="1">
    <citation type="journal article" date="2013" name="Genome Announc.">
        <title>Draft Genome Sequence of Arcticibacter svalbardensis Strain MN12-7T, a Member of the Family Sphingobacteriaceae Isolated from an Arctic Soil Sample.</title>
        <authorList>
            <person name="Shivaji S."/>
            <person name="Ara S."/>
            <person name="Prasad S."/>
            <person name="Manasa B.P."/>
            <person name="Begum Z."/>
            <person name="Singh A."/>
            <person name="Kumar Pinnaka A."/>
        </authorList>
    </citation>
    <scope>NUCLEOTIDE SEQUENCE [LARGE SCALE GENOMIC DNA]</scope>
    <source>
        <strain evidence="2 3">MN12-7</strain>
    </source>
</reference>
<feature type="domain" description="Ppx/GppA phosphatase N-terminal" evidence="1">
    <location>
        <begin position="24"/>
        <end position="307"/>
    </location>
</feature>
<dbReference type="InterPro" id="IPR050273">
    <property type="entry name" value="GppA/Ppx_hydrolase"/>
</dbReference>
<proteinExistence type="predicted"/>
<name>R9GPM1_9SPHI</name>
<dbReference type="PANTHER" id="PTHR30005:SF0">
    <property type="entry name" value="RETROGRADE REGULATION PROTEIN 2"/>
    <property type="match status" value="1"/>
</dbReference>
<dbReference type="PATRIC" id="fig|1150600.3.peg.3005"/>
<dbReference type="Gene3D" id="3.30.420.40">
    <property type="match status" value="1"/>
</dbReference>
<keyword evidence="2" id="KW-0378">Hydrolase</keyword>
<accession>R9GPM1</accession>
<evidence type="ECO:0000313" key="2">
    <source>
        <dbReference type="EMBL" id="EOR93792.1"/>
    </source>
</evidence>
<dbReference type="AlphaFoldDB" id="R9GPM1"/>
<dbReference type="OrthoDB" id="9814545at2"/>
<dbReference type="EMBL" id="AQPN01000104">
    <property type="protein sequence ID" value="EOR93792.1"/>
    <property type="molecule type" value="Genomic_DNA"/>
</dbReference>
<evidence type="ECO:0000313" key="3">
    <source>
        <dbReference type="Proteomes" id="UP000014174"/>
    </source>
</evidence>
<gene>
    <name evidence="2" type="ORF">ADIARSV_3035</name>
</gene>
<dbReference type="Proteomes" id="UP000014174">
    <property type="component" value="Unassembled WGS sequence"/>
</dbReference>
<dbReference type="Gene3D" id="3.30.420.150">
    <property type="entry name" value="Exopolyphosphatase. Domain 2"/>
    <property type="match status" value="1"/>
</dbReference>
<protein>
    <submittedName>
        <fullName evidence="2">Exopolyphosphatase</fullName>
        <ecNumber evidence="2">3.6.1.11</ecNumber>
    </submittedName>
</protein>
<dbReference type="GO" id="GO:0004309">
    <property type="term" value="F:exopolyphosphatase activity"/>
    <property type="evidence" value="ECO:0007669"/>
    <property type="project" value="UniProtKB-EC"/>
</dbReference>
<dbReference type="EC" id="3.6.1.11" evidence="2"/>
<dbReference type="Pfam" id="PF02541">
    <property type="entry name" value="Ppx-GppA"/>
    <property type="match status" value="1"/>
</dbReference>
<organism evidence="2 3">
    <name type="scientific">Arcticibacter svalbardensis MN12-7</name>
    <dbReference type="NCBI Taxonomy" id="1150600"/>
    <lineage>
        <taxon>Bacteria</taxon>
        <taxon>Pseudomonadati</taxon>
        <taxon>Bacteroidota</taxon>
        <taxon>Sphingobacteriia</taxon>
        <taxon>Sphingobacteriales</taxon>
        <taxon>Sphingobacteriaceae</taxon>
        <taxon>Arcticibacter</taxon>
    </lineage>
</organism>
<dbReference type="InterPro" id="IPR043129">
    <property type="entry name" value="ATPase_NBD"/>
</dbReference>
<dbReference type="eggNOG" id="COG0248">
    <property type="taxonomic scope" value="Bacteria"/>
</dbReference>
<dbReference type="InterPro" id="IPR003695">
    <property type="entry name" value="Ppx_GppA_N"/>
</dbReference>
<keyword evidence="3" id="KW-1185">Reference proteome</keyword>
<dbReference type="CDD" id="cd24055">
    <property type="entry name" value="ASKHA_NBD_ChPPX-like"/>
    <property type="match status" value="1"/>
</dbReference>
<dbReference type="STRING" id="1150600.ADIARSV_3035"/>
<evidence type="ECO:0000259" key="1">
    <source>
        <dbReference type="Pfam" id="PF02541"/>
    </source>
</evidence>
<sequence length="308" mass="33616">MKKQIAVLDLGTNTFHLLIAELTQEQSIKEIYMDKKDVKLGEGGITAGLITAASFQRGVDAMIAFKKVIDSYSITSVYATGTAALRTASNGNDFINKVKEETGITIEIIDGDREASLIYNGVQQAVPIDQSSLILDIGGGSAEFILCNQQEILFKKSYPLGAARLMALYHHSDPIQESDINTIHQYLDEQLADLKLAAAKYKPQILIGSAGAFETFADLAIKKFQLSGRQSLIGYKVSVAHFQSIVKDLILSDHQHRVANVTISPVRVDMIVVAAILAIYVLDELKIPAIALSTYALKEGLLYEKLNA</sequence>
<dbReference type="RefSeq" id="WP_016196266.1">
    <property type="nucleotide sequence ID" value="NZ_AQPN01000104.1"/>
</dbReference>